<evidence type="ECO:0000256" key="1">
    <source>
        <dbReference type="SAM" id="MobiDB-lite"/>
    </source>
</evidence>
<dbReference type="Proteomes" id="UP000294664">
    <property type="component" value="Unassembled WGS sequence"/>
</dbReference>
<evidence type="ECO:0000313" key="3">
    <source>
        <dbReference type="EMBL" id="TCT02654.1"/>
    </source>
</evidence>
<dbReference type="EMBL" id="SMAI01000012">
    <property type="protein sequence ID" value="TCT02654.1"/>
    <property type="molecule type" value="Genomic_DNA"/>
</dbReference>
<feature type="compositionally biased region" description="Basic and acidic residues" evidence="1">
    <location>
        <begin position="1"/>
        <end position="14"/>
    </location>
</feature>
<keyword evidence="2" id="KW-1133">Transmembrane helix</keyword>
<feature type="region of interest" description="Disordered" evidence="1">
    <location>
        <begin position="1"/>
        <end position="32"/>
    </location>
</feature>
<protein>
    <submittedName>
        <fullName evidence="3">Uncharacterized protein</fullName>
    </submittedName>
</protein>
<keyword evidence="2" id="KW-0812">Transmembrane</keyword>
<name>A0A4R3LQ34_9HYPH</name>
<feature type="transmembrane region" description="Helical" evidence="2">
    <location>
        <begin position="41"/>
        <end position="63"/>
    </location>
</feature>
<evidence type="ECO:0000313" key="4">
    <source>
        <dbReference type="Proteomes" id="UP000294664"/>
    </source>
</evidence>
<sequence length="64" mass="6944">MQDQDERREEREFRQPGATGAPGEPVKPAPQARQGVYSGRIMTILLAGIVLVIIGFAMSYLGAV</sequence>
<keyword evidence="2" id="KW-0472">Membrane</keyword>
<accession>A0A4R3LQ34</accession>
<comment type="caution">
    <text evidence="3">The sequence shown here is derived from an EMBL/GenBank/DDBJ whole genome shotgun (WGS) entry which is preliminary data.</text>
</comment>
<dbReference type="AlphaFoldDB" id="A0A4R3LQ34"/>
<gene>
    <name evidence="3" type="ORF">EDC64_11289</name>
</gene>
<reference evidence="3 4" key="1">
    <citation type="submission" date="2019-03" db="EMBL/GenBank/DDBJ databases">
        <title>Genomic Encyclopedia of Type Strains, Phase IV (KMG-IV): sequencing the most valuable type-strain genomes for metagenomic binning, comparative biology and taxonomic classification.</title>
        <authorList>
            <person name="Goeker M."/>
        </authorList>
    </citation>
    <scope>NUCLEOTIDE SEQUENCE [LARGE SCALE GENOMIC DNA]</scope>
    <source>
        <strain evidence="3 4">DSM 9035</strain>
    </source>
</reference>
<keyword evidence="4" id="KW-1185">Reference proteome</keyword>
<evidence type="ECO:0000256" key="2">
    <source>
        <dbReference type="SAM" id="Phobius"/>
    </source>
</evidence>
<organism evidence="3 4">
    <name type="scientific">Aquabacter spiritensis</name>
    <dbReference type="NCBI Taxonomy" id="933073"/>
    <lineage>
        <taxon>Bacteria</taxon>
        <taxon>Pseudomonadati</taxon>
        <taxon>Pseudomonadota</taxon>
        <taxon>Alphaproteobacteria</taxon>
        <taxon>Hyphomicrobiales</taxon>
        <taxon>Xanthobacteraceae</taxon>
        <taxon>Aquabacter</taxon>
    </lineage>
</organism>
<dbReference type="RefSeq" id="WP_132033763.1">
    <property type="nucleotide sequence ID" value="NZ_SMAI01000012.1"/>
</dbReference>
<proteinExistence type="predicted"/>